<dbReference type="Pfam" id="PF24681">
    <property type="entry name" value="Kelch_KLHDC2_KLHL20_DRC7"/>
    <property type="match status" value="1"/>
</dbReference>
<dbReference type="PANTHER" id="PTHR46461">
    <property type="entry name" value="KELCH DOMAIN-CONTAINING PROTEIN 3"/>
    <property type="match status" value="1"/>
</dbReference>
<dbReference type="STRING" id="407821.A0A087T1X5"/>
<dbReference type="AlphaFoldDB" id="A0A087T1X5"/>
<dbReference type="SUPFAM" id="SSF117281">
    <property type="entry name" value="Kelch motif"/>
    <property type="match status" value="2"/>
</dbReference>
<accession>A0A087T1X5</accession>
<dbReference type="InterPro" id="IPR015915">
    <property type="entry name" value="Kelch-typ_b-propeller"/>
</dbReference>
<feature type="non-terminal residue" evidence="2">
    <location>
        <position position="330"/>
    </location>
</feature>
<evidence type="ECO:0000256" key="1">
    <source>
        <dbReference type="ARBA" id="ARBA00022441"/>
    </source>
</evidence>
<dbReference type="InterPro" id="IPR006652">
    <property type="entry name" value="Kelch_1"/>
</dbReference>
<sequence>MYWTVHLEGGPQRVNHAAVPVGHKIYSFGGYCSGEGYEVIGKIDVHVLDTDTLRWCPVHYTETQAAPFKRYGHAVVEYKGKIYLWGGRNDLNASNILHCFDVDERSWSIPVTGGNIPKSVDGHSACVIGDYMYIFGGYEEEAEKLVQTLYRLNFNTFNWEEVITFGDPPSSRDFHTASAIGNCIYIFGGRSSENMLNGQIEPEFYCNKIVYLNTQSMKWVTPEIHGIPPCGRRSHSAVVYENELYIIGGYNALTQKHHNDIYKFSPEKNAWYEMHAKGDGPCPRRRHCSCVIGNQLFLFGGSSPPSDESIFLDVNEGFQKLIDHSDLYVL</sequence>
<dbReference type="Pfam" id="PF07646">
    <property type="entry name" value="Kelch_2"/>
    <property type="match status" value="1"/>
</dbReference>
<dbReference type="InterPro" id="IPR011498">
    <property type="entry name" value="Kelch_2"/>
</dbReference>
<keyword evidence="3" id="KW-1185">Reference proteome</keyword>
<organism evidence="2 3">
    <name type="scientific">Stegodyphus mimosarum</name>
    <name type="common">African social velvet spider</name>
    <dbReference type="NCBI Taxonomy" id="407821"/>
    <lineage>
        <taxon>Eukaryota</taxon>
        <taxon>Metazoa</taxon>
        <taxon>Ecdysozoa</taxon>
        <taxon>Arthropoda</taxon>
        <taxon>Chelicerata</taxon>
        <taxon>Arachnida</taxon>
        <taxon>Araneae</taxon>
        <taxon>Araneomorphae</taxon>
        <taxon>Entelegynae</taxon>
        <taxon>Eresoidea</taxon>
        <taxon>Eresidae</taxon>
        <taxon>Stegodyphus</taxon>
    </lineage>
</organism>
<dbReference type="OMA" id="SQETYVF"/>
<keyword evidence="1" id="KW-0880">Kelch repeat</keyword>
<gene>
    <name evidence="2" type="ORF">X975_14233</name>
</gene>
<evidence type="ECO:0008006" key="4">
    <source>
        <dbReference type="Google" id="ProtNLM"/>
    </source>
</evidence>
<evidence type="ECO:0000313" key="2">
    <source>
        <dbReference type="EMBL" id="KFM59114.1"/>
    </source>
</evidence>
<reference evidence="2 3" key="1">
    <citation type="submission" date="2013-11" db="EMBL/GenBank/DDBJ databases">
        <title>Genome sequencing of Stegodyphus mimosarum.</title>
        <authorList>
            <person name="Bechsgaard J."/>
        </authorList>
    </citation>
    <scope>NUCLEOTIDE SEQUENCE [LARGE SCALE GENOMIC DNA]</scope>
</reference>
<dbReference type="Gene3D" id="2.120.10.80">
    <property type="entry name" value="Kelch-type beta propeller"/>
    <property type="match status" value="2"/>
</dbReference>
<protein>
    <recommendedName>
        <fullName evidence="4">Kelch domain-containing protein 3</fullName>
    </recommendedName>
</protein>
<proteinExistence type="predicted"/>
<dbReference type="EMBL" id="KK113017">
    <property type="protein sequence ID" value="KFM59114.1"/>
    <property type="molecule type" value="Genomic_DNA"/>
</dbReference>
<name>A0A087T1X5_STEMI</name>
<dbReference type="GO" id="GO:0005737">
    <property type="term" value="C:cytoplasm"/>
    <property type="evidence" value="ECO:0007669"/>
    <property type="project" value="TreeGrafter"/>
</dbReference>
<dbReference type="SMART" id="SM00612">
    <property type="entry name" value="Kelch"/>
    <property type="match status" value="2"/>
</dbReference>
<dbReference type="Proteomes" id="UP000054359">
    <property type="component" value="Unassembled WGS sequence"/>
</dbReference>
<evidence type="ECO:0000313" key="3">
    <source>
        <dbReference type="Proteomes" id="UP000054359"/>
    </source>
</evidence>
<dbReference type="InterPro" id="IPR052637">
    <property type="entry name" value="KLHDC3-like"/>
</dbReference>
<dbReference type="PANTHER" id="PTHR46461:SF1">
    <property type="entry name" value="KELCH DOMAIN-CONTAINING PROTEIN 3"/>
    <property type="match status" value="1"/>
</dbReference>
<dbReference type="GO" id="GO:0003682">
    <property type="term" value="F:chromatin binding"/>
    <property type="evidence" value="ECO:0007669"/>
    <property type="project" value="InterPro"/>
</dbReference>
<dbReference type="OrthoDB" id="432528at2759"/>